<dbReference type="Gene3D" id="3.30.1220.10">
    <property type="entry name" value="CobW-like, C-terminal domain"/>
    <property type="match status" value="1"/>
</dbReference>
<dbReference type="GO" id="GO:0016787">
    <property type="term" value="F:hydrolase activity"/>
    <property type="evidence" value="ECO:0007669"/>
    <property type="project" value="UniProtKB-KW"/>
</dbReference>
<comment type="caution">
    <text evidence="7">The sequence shown here is derived from an EMBL/GenBank/DDBJ whole genome shotgun (WGS) entry which is preliminary data.</text>
</comment>
<reference evidence="7" key="1">
    <citation type="submission" date="2020-12" db="EMBL/GenBank/DDBJ databases">
        <title>Antrihabitans popcorni sp. nov. and Antrihabitans auranticaus sp. nov., isolated from a larva cave.</title>
        <authorList>
            <person name="Lee S.D."/>
            <person name="Kim I.S."/>
        </authorList>
    </citation>
    <scope>NUCLEOTIDE SEQUENCE</scope>
    <source>
        <strain evidence="7">YC3-6</strain>
    </source>
</reference>
<proteinExistence type="inferred from homology"/>
<dbReference type="SMART" id="SM00833">
    <property type="entry name" value="CobW_C"/>
    <property type="match status" value="1"/>
</dbReference>
<name>A0A934U1J3_9NOCA</name>
<evidence type="ECO:0000313" key="7">
    <source>
        <dbReference type="EMBL" id="MBJ8338236.1"/>
    </source>
</evidence>
<keyword evidence="1" id="KW-0547">Nucleotide-binding</keyword>
<dbReference type="EMBL" id="JAEMNV010000002">
    <property type="protein sequence ID" value="MBJ8338236.1"/>
    <property type="molecule type" value="Genomic_DNA"/>
</dbReference>
<evidence type="ECO:0000256" key="2">
    <source>
        <dbReference type="ARBA" id="ARBA00022801"/>
    </source>
</evidence>
<dbReference type="Proteomes" id="UP000655868">
    <property type="component" value="Unassembled WGS sequence"/>
</dbReference>
<dbReference type="PANTHER" id="PTHR13748">
    <property type="entry name" value="COBW-RELATED"/>
    <property type="match status" value="1"/>
</dbReference>
<dbReference type="PANTHER" id="PTHR13748:SF62">
    <property type="entry name" value="COBW DOMAIN-CONTAINING PROTEIN"/>
    <property type="match status" value="1"/>
</dbReference>
<organism evidence="7 8">
    <name type="scientific">Antrihabitans stalagmiti</name>
    <dbReference type="NCBI Taxonomy" id="2799499"/>
    <lineage>
        <taxon>Bacteria</taxon>
        <taxon>Bacillati</taxon>
        <taxon>Actinomycetota</taxon>
        <taxon>Actinomycetes</taxon>
        <taxon>Mycobacteriales</taxon>
        <taxon>Nocardiaceae</taxon>
        <taxon>Antrihabitans</taxon>
    </lineage>
</organism>
<keyword evidence="8" id="KW-1185">Reference proteome</keyword>
<dbReference type="Pfam" id="PF02492">
    <property type="entry name" value="cobW"/>
    <property type="match status" value="1"/>
</dbReference>
<keyword evidence="2" id="KW-0378">Hydrolase</keyword>
<evidence type="ECO:0000259" key="6">
    <source>
        <dbReference type="SMART" id="SM00833"/>
    </source>
</evidence>
<comment type="catalytic activity">
    <reaction evidence="5">
        <text>GTP + H2O = GDP + phosphate + H(+)</text>
        <dbReference type="Rhea" id="RHEA:19669"/>
        <dbReference type="ChEBI" id="CHEBI:15377"/>
        <dbReference type="ChEBI" id="CHEBI:15378"/>
        <dbReference type="ChEBI" id="CHEBI:37565"/>
        <dbReference type="ChEBI" id="CHEBI:43474"/>
        <dbReference type="ChEBI" id="CHEBI:58189"/>
    </reaction>
    <physiologicalReaction direction="left-to-right" evidence="5">
        <dbReference type="Rhea" id="RHEA:19670"/>
    </physiologicalReaction>
</comment>
<dbReference type="InterPro" id="IPR003495">
    <property type="entry name" value="CobW/HypB/UreG_nucleotide-bd"/>
</dbReference>
<dbReference type="Gene3D" id="3.40.50.300">
    <property type="entry name" value="P-loop containing nucleotide triphosphate hydrolases"/>
    <property type="match status" value="1"/>
</dbReference>
<evidence type="ECO:0000313" key="8">
    <source>
        <dbReference type="Proteomes" id="UP000655868"/>
    </source>
</evidence>
<dbReference type="SUPFAM" id="SSF52540">
    <property type="entry name" value="P-loop containing nucleoside triphosphate hydrolases"/>
    <property type="match status" value="1"/>
</dbReference>
<protein>
    <submittedName>
        <fullName evidence="7">GTP-binding protein</fullName>
    </submittedName>
</protein>
<evidence type="ECO:0000256" key="5">
    <source>
        <dbReference type="ARBA" id="ARBA00049117"/>
    </source>
</evidence>
<dbReference type="InterPro" id="IPR036627">
    <property type="entry name" value="CobW-likC_sf"/>
</dbReference>
<dbReference type="InterPro" id="IPR011629">
    <property type="entry name" value="CobW-like_C"/>
</dbReference>
<dbReference type="InterPro" id="IPR027417">
    <property type="entry name" value="P-loop_NTPase"/>
</dbReference>
<evidence type="ECO:0000256" key="3">
    <source>
        <dbReference type="ARBA" id="ARBA00023186"/>
    </source>
</evidence>
<evidence type="ECO:0000256" key="4">
    <source>
        <dbReference type="ARBA" id="ARBA00034320"/>
    </source>
</evidence>
<dbReference type="SUPFAM" id="SSF90002">
    <property type="entry name" value="Hypothetical protein YjiA, C-terminal domain"/>
    <property type="match status" value="1"/>
</dbReference>
<sequence length="343" mass="37498">MKNPIPVVIVAGYLGSGKTTLLNHLLHNSGGARIGVVVNDFGSINIDSMLVAGQVDSMVSLGNGCLCCAVDVSEMDDLFARLAHPRSEIDVIVVEASGLAEPKSLIRLVLGSANPHIAYGGLIEVVDAAEFAETRERHPEIDQHLRLADLVLVNKADRVAAEQLSATVATVRGIVEQVPVLATAEARIDPRLLFDPKTVPATGQLSLDQLLIEDHHHEPGEPRTHRHLHDDYDSVSFVTPTPLHPVRLLEFLEDLPVGVFRVKGFARFAVAGEKRKFVVHNVGRHLRIRATRWVASDLRETQLVVIGTKLDVEAIRGRLDAAVHTGTVLEQQAMLGIHRYLER</sequence>
<dbReference type="GO" id="GO:0000166">
    <property type="term" value="F:nucleotide binding"/>
    <property type="evidence" value="ECO:0007669"/>
    <property type="project" value="UniProtKB-KW"/>
</dbReference>
<feature type="domain" description="CobW C-terminal" evidence="6">
    <location>
        <begin position="232"/>
        <end position="323"/>
    </location>
</feature>
<comment type="similarity">
    <text evidence="4">Belongs to the SIMIBI class G3E GTPase family. ZNG1 subfamily.</text>
</comment>
<dbReference type="RefSeq" id="WP_199702956.1">
    <property type="nucleotide sequence ID" value="NZ_JAEMNV010000002.1"/>
</dbReference>
<dbReference type="CDD" id="cd03112">
    <property type="entry name" value="CobW-like"/>
    <property type="match status" value="1"/>
</dbReference>
<keyword evidence="3" id="KW-0143">Chaperone</keyword>
<dbReference type="InterPro" id="IPR051316">
    <property type="entry name" value="Zinc-reg_GTPase_activator"/>
</dbReference>
<accession>A0A934U1J3</accession>
<dbReference type="Pfam" id="PF07683">
    <property type="entry name" value="CobW_C"/>
    <property type="match status" value="1"/>
</dbReference>
<gene>
    <name evidence="7" type="ORF">JGU71_05000</name>
</gene>
<dbReference type="AlphaFoldDB" id="A0A934U1J3"/>
<dbReference type="GO" id="GO:0005737">
    <property type="term" value="C:cytoplasm"/>
    <property type="evidence" value="ECO:0007669"/>
    <property type="project" value="TreeGrafter"/>
</dbReference>
<evidence type="ECO:0000256" key="1">
    <source>
        <dbReference type="ARBA" id="ARBA00022741"/>
    </source>
</evidence>